<dbReference type="GO" id="GO:0140359">
    <property type="term" value="F:ABC-type transporter activity"/>
    <property type="evidence" value="ECO:0007669"/>
    <property type="project" value="InterPro"/>
</dbReference>
<organism evidence="10 11">
    <name type="scientific">Oligosphaera ethanolica</name>
    <dbReference type="NCBI Taxonomy" id="760260"/>
    <lineage>
        <taxon>Bacteria</taxon>
        <taxon>Pseudomonadati</taxon>
        <taxon>Lentisphaerota</taxon>
        <taxon>Oligosphaeria</taxon>
        <taxon>Oligosphaerales</taxon>
        <taxon>Oligosphaeraceae</taxon>
        <taxon>Oligosphaera</taxon>
    </lineage>
</organism>
<dbReference type="InterPro" id="IPR003593">
    <property type="entry name" value="AAA+_ATPase"/>
</dbReference>
<dbReference type="InterPro" id="IPR011527">
    <property type="entry name" value="ABC1_TM_dom"/>
</dbReference>
<dbReference type="InterPro" id="IPR039421">
    <property type="entry name" value="Type_1_exporter"/>
</dbReference>
<dbReference type="InterPro" id="IPR003439">
    <property type="entry name" value="ABC_transporter-like_ATP-bd"/>
</dbReference>
<name>A0AAE3VEI5_9BACT</name>
<protein>
    <submittedName>
        <fullName evidence="10">ATP-binding cassette transporter</fullName>
    </submittedName>
</protein>
<dbReference type="GO" id="GO:0034040">
    <property type="term" value="F:ATPase-coupled lipid transmembrane transporter activity"/>
    <property type="evidence" value="ECO:0007669"/>
    <property type="project" value="TreeGrafter"/>
</dbReference>
<dbReference type="EMBL" id="JAUSVL010000001">
    <property type="protein sequence ID" value="MDQ0288801.1"/>
    <property type="molecule type" value="Genomic_DNA"/>
</dbReference>
<dbReference type="Pfam" id="PF00664">
    <property type="entry name" value="ABC_membrane"/>
    <property type="match status" value="1"/>
</dbReference>
<feature type="domain" description="ABC transporter" evidence="8">
    <location>
        <begin position="255"/>
        <end position="482"/>
    </location>
</feature>
<dbReference type="SUPFAM" id="SSF90123">
    <property type="entry name" value="ABC transporter transmembrane region"/>
    <property type="match status" value="1"/>
</dbReference>
<dbReference type="AlphaFoldDB" id="A0AAE3VEI5"/>
<keyword evidence="11" id="KW-1185">Reference proteome</keyword>
<feature type="domain" description="ABC transmembrane type-1" evidence="9">
    <location>
        <begin position="4"/>
        <end position="222"/>
    </location>
</feature>
<keyword evidence="5 7" id="KW-1133">Transmembrane helix</keyword>
<evidence type="ECO:0000256" key="2">
    <source>
        <dbReference type="ARBA" id="ARBA00022692"/>
    </source>
</evidence>
<keyword evidence="4 10" id="KW-0067">ATP-binding</keyword>
<evidence type="ECO:0000256" key="4">
    <source>
        <dbReference type="ARBA" id="ARBA00022840"/>
    </source>
</evidence>
<feature type="transmembrane region" description="Helical" evidence="7">
    <location>
        <begin position="163"/>
        <end position="185"/>
    </location>
</feature>
<dbReference type="InterPro" id="IPR027417">
    <property type="entry name" value="P-loop_NTPase"/>
</dbReference>
<dbReference type="PROSITE" id="PS50929">
    <property type="entry name" value="ABC_TM1F"/>
    <property type="match status" value="1"/>
</dbReference>
<dbReference type="SMART" id="SM00382">
    <property type="entry name" value="AAA"/>
    <property type="match status" value="1"/>
</dbReference>
<evidence type="ECO:0000259" key="8">
    <source>
        <dbReference type="PROSITE" id="PS50893"/>
    </source>
</evidence>
<keyword evidence="3" id="KW-0547">Nucleotide-binding</keyword>
<comment type="caution">
    <text evidence="10">The sequence shown here is derived from an EMBL/GenBank/DDBJ whole genome shotgun (WGS) entry which is preliminary data.</text>
</comment>
<evidence type="ECO:0000313" key="10">
    <source>
        <dbReference type="EMBL" id="MDQ0288801.1"/>
    </source>
</evidence>
<dbReference type="PROSITE" id="PS50893">
    <property type="entry name" value="ABC_TRANSPORTER_2"/>
    <property type="match status" value="1"/>
</dbReference>
<dbReference type="PANTHER" id="PTHR24221">
    <property type="entry name" value="ATP-BINDING CASSETTE SUB-FAMILY B"/>
    <property type="match status" value="1"/>
</dbReference>
<dbReference type="PANTHER" id="PTHR24221:SF654">
    <property type="entry name" value="ATP-BINDING CASSETTE SUB-FAMILY B MEMBER 6"/>
    <property type="match status" value="1"/>
</dbReference>
<feature type="transmembrane region" description="Helical" evidence="7">
    <location>
        <begin position="81"/>
        <end position="98"/>
    </location>
</feature>
<proteinExistence type="predicted"/>
<comment type="subcellular location">
    <subcellularLocation>
        <location evidence="1">Cell membrane</location>
        <topology evidence="1">Multi-pass membrane protein</topology>
    </subcellularLocation>
</comment>
<dbReference type="GO" id="GO:0015833">
    <property type="term" value="P:peptide transport"/>
    <property type="evidence" value="ECO:0007669"/>
    <property type="project" value="InterPro"/>
</dbReference>
<evidence type="ECO:0000256" key="5">
    <source>
        <dbReference type="ARBA" id="ARBA00022989"/>
    </source>
</evidence>
<reference evidence="10" key="1">
    <citation type="submission" date="2023-07" db="EMBL/GenBank/DDBJ databases">
        <title>Genomic Encyclopedia of Type Strains, Phase IV (KMG-IV): sequencing the most valuable type-strain genomes for metagenomic binning, comparative biology and taxonomic classification.</title>
        <authorList>
            <person name="Goeker M."/>
        </authorList>
    </citation>
    <scope>NUCLEOTIDE SEQUENCE</scope>
    <source>
        <strain evidence="10">DSM 24202</strain>
    </source>
</reference>
<dbReference type="Gene3D" id="3.40.50.300">
    <property type="entry name" value="P-loop containing nucleotide triphosphate hydrolases"/>
    <property type="match status" value="1"/>
</dbReference>
<evidence type="ECO:0000256" key="6">
    <source>
        <dbReference type="ARBA" id="ARBA00023136"/>
    </source>
</evidence>
<gene>
    <name evidence="10" type="ORF">J3R75_000908</name>
</gene>
<dbReference type="Pfam" id="PF00005">
    <property type="entry name" value="ABC_tran"/>
    <property type="match status" value="1"/>
</dbReference>
<feature type="transmembrane region" description="Helical" evidence="7">
    <location>
        <begin position="191"/>
        <end position="210"/>
    </location>
</feature>
<dbReference type="GO" id="GO:0005886">
    <property type="term" value="C:plasma membrane"/>
    <property type="evidence" value="ECO:0007669"/>
    <property type="project" value="UniProtKB-SubCell"/>
</dbReference>
<keyword evidence="6 7" id="KW-0472">Membrane</keyword>
<dbReference type="GO" id="GO:0005524">
    <property type="term" value="F:ATP binding"/>
    <property type="evidence" value="ECO:0007669"/>
    <property type="project" value="UniProtKB-KW"/>
</dbReference>
<dbReference type="Proteomes" id="UP001238163">
    <property type="component" value="Unassembled WGS sequence"/>
</dbReference>
<evidence type="ECO:0000259" key="9">
    <source>
        <dbReference type="PROSITE" id="PS50929"/>
    </source>
</evidence>
<keyword evidence="2 7" id="KW-0812">Transmembrane</keyword>
<sequence>MTRSIRIIENMLHDLRVRVVNKLRRTSLRQMESFSKGDIYTKISQDTVTISQSAFFLVNIVQALVMVVCCLLYIAWLSPGAFFMTVIGIIIAISIYWGHRQKLVRDMAEMNKKEGEIVEAVCDIVEGYKELYGNQKRNEGVFKHYSGLAEESRTVKVRANDTFILEIMFTQIFFYLLIGAVVFILPEIVPTYSVVVIRVTAAILFIVNPLDIIATTAPLITRANSALKNIYDLDDVLTAPQTDADRPFQAPSQFLNFQEITGHSLQFTYRDAENNPLFTVGPFDLHLMRGETVFFVGGNGCGKTTLMKIICGLYQLNSGELRLDGQRLEQNNYQDYRELFSVIFSDFHLFDRLYGQEEVDPTTVNNWLKKMDIAHKTQFSKGRFTHTDLSTGQRKRLALIVALLDDRPIVMLDEWAADQDPQFRTFFYETLLAEFRAAGKTVLAVSHDDRYWHLADRVVKMEYGQLARNLYGASTSQNETCQ</sequence>
<dbReference type="GO" id="GO:0016887">
    <property type="term" value="F:ATP hydrolysis activity"/>
    <property type="evidence" value="ECO:0007669"/>
    <property type="project" value="InterPro"/>
</dbReference>
<accession>A0AAE3VEI5</accession>
<dbReference type="InterPro" id="IPR005898">
    <property type="entry name" value="Cyc_pep_transpt_SyrD/YojI"/>
</dbReference>
<evidence type="ECO:0000256" key="7">
    <source>
        <dbReference type="SAM" id="Phobius"/>
    </source>
</evidence>
<dbReference type="InterPro" id="IPR036640">
    <property type="entry name" value="ABC1_TM_sf"/>
</dbReference>
<dbReference type="GO" id="GO:1904680">
    <property type="term" value="F:peptide transmembrane transporter activity"/>
    <property type="evidence" value="ECO:0007669"/>
    <property type="project" value="InterPro"/>
</dbReference>
<evidence type="ECO:0000256" key="1">
    <source>
        <dbReference type="ARBA" id="ARBA00004651"/>
    </source>
</evidence>
<feature type="transmembrane region" description="Helical" evidence="7">
    <location>
        <begin position="54"/>
        <end position="75"/>
    </location>
</feature>
<evidence type="ECO:0000256" key="3">
    <source>
        <dbReference type="ARBA" id="ARBA00022741"/>
    </source>
</evidence>
<dbReference type="NCBIfam" id="TIGR01194">
    <property type="entry name" value="cyc_pep_trnsptr"/>
    <property type="match status" value="1"/>
</dbReference>
<dbReference type="Gene3D" id="1.20.1560.10">
    <property type="entry name" value="ABC transporter type 1, transmembrane domain"/>
    <property type="match status" value="1"/>
</dbReference>
<evidence type="ECO:0000313" key="11">
    <source>
        <dbReference type="Proteomes" id="UP001238163"/>
    </source>
</evidence>
<dbReference type="SUPFAM" id="SSF52540">
    <property type="entry name" value="P-loop containing nucleoside triphosphate hydrolases"/>
    <property type="match status" value="1"/>
</dbReference>